<evidence type="ECO:0000313" key="14">
    <source>
        <dbReference type="EMBL" id="EOR94294.1"/>
    </source>
</evidence>
<evidence type="ECO:0000256" key="4">
    <source>
        <dbReference type="ARBA" id="ARBA00022692"/>
    </source>
</evidence>
<dbReference type="InterPro" id="IPR000531">
    <property type="entry name" value="Beta-barrel_TonB"/>
</dbReference>
<sequence>MTGIPIGSQEVIFSAVGYERLKLRLQVLPDSILDLHIHMKESRNSLSEVVVTGTMKEVSRLESPVPVEVYTHKFFQKNPTPNLFEAIGLVNGVRPQLNCNVCNTGDIHINGMEGPYTLVLIDGMPIVSSLSTVYGLSGIPNSLVERIEVVKGPASSLYGSEAMGGIINVITKSPSKAPLVTADVFGTTWEEYNVDAAIKFSGKKFTSLAGLNYFNYANPIDNNNDGFTDVTLQNRISLFNKWDFIRKDKRLATVAFRYVNEDRWGGQMNWNTEWRGSDSIYGESIYTRRWEMISKYQLPFKEKIMLQLSYNWHDQNSYYGILPYMANQQVGFAQLFWDKDFGEKHSFLLGGTMRYTWYDDNTPGTLSADGLHDAPAKTPLPGVFIQDEWKFTNQQTLLLGYRYDYDRYHGSIHSPRVAYKWSPDKNNVLRASFGTGFRVVNLFTEDHAALTGARQVVVNEELNPEKSYNSNLNYVLKVPSEHYYLGFDLTGFYSYFTNKIVGDFDQDPNKIIYSNLNGYAVSRGVSLNTDLSFNFPLQLLAGVTFLDVYQQADRGNGKQKVVQLHAPKWSGNYLFSYTYKKKYTLDFTGTFSGPMRLPIQKNDYRPAYSPWFTLANVQLTRKFTNGMEIYGGIKNLFNFVPKDPFMRPFDPFDKTANDPVSNPNHYTFDTEYNYAPLQGIRGFLGVRYTLF</sequence>
<dbReference type="SUPFAM" id="SSF56935">
    <property type="entry name" value="Porins"/>
    <property type="match status" value="1"/>
</dbReference>
<proteinExistence type="inferred from homology"/>
<keyword evidence="8 14" id="KW-0675">Receptor</keyword>
<dbReference type="InterPro" id="IPR037066">
    <property type="entry name" value="Plug_dom_sf"/>
</dbReference>
<evidence type="ECO:0000256" key="3">
    <source>
        <dbReference type="ARBA" id="ARBA00022452"/>
    </source>
</evidence>
<keyword evidence="5" id="KW-0732">Signal</keyword>
<dbReference type="PROSITE" id="PS52016">
    <property type="entry name" value="TONB_DEPENDENT_REC_3"/>
    <property type="match status" value="1"/>
</dbReference>
<dbReference type="PANTHER" id="PTHR30069">
    <property type="entry name" value="TONB-DEPENDENT OUTER MEMBRANE RECEPTOR"/>
    <property type="match status" value="1"/>
</dbReference>
<dbReference type="GO" id="GO:0044718">
    <property type="term" value="P:siderophore transmembrane transport"/>
    <property type="evidence" value="ECO:0007669"/>
    <property type="project" value="TreeGrafter"/>
</dbReference>
<protein>
    <submittedName>
        <fullName evidence="14">TonB-dependent receptor</fullName>
    </submittedName>
</protein>
<evidence type="ECO:0000256" key="8">
    <source>
        <dbReference type="ARBA" id="ARBA00023170"/>
    </source>
</evidence>
<dbReference type="AlphaFoldDB" id="R9GZ96"/>
<keyword evidence="6 11" id="KW-0798">TonB box</keyword>
<evidence type="ECO:0000256" key="9">
    <source>
        <dbReference type="ARBA" id="ARBA00023237"/>
    </source>
</evidence>
<keyword evidence="2 10" id="KW-0813">Transport</keyword>
<comment type="similarity">
    <text evidence="10 11">Belongs to the TonB-dependent receptor family.</text>
</comment>
<dbReference type="STRING" id="1150600.ADIARSV_2535"/>
<keyword evidence="3 10" id="KW-1134">Transmembrane beta strand</keyword>
<dbReference type="InterPro" id="IPR012910">
    <property type="entry name" value="Plug_dom"/>
</dbReference>
<feature type="domain" description="TonB-dependent receptor-like beta-barrel" evidence="12">
    <location>
        <begin position="210"/>
        <end position="636"/>
    </location>
</feature>
<accession>R9GZ96</accession>
<evidence type="ECO:0000256" key="11">
    <source>
        <dbReference type="RuleBase" id="RU003357"/>
    </source>
</evidence>
<dbReference type="Proteomes" id="UP000014174">
    <property type="component" value="Unassembled WGS sequence"/>
</dbReference>
<dbReference type="EMBL" id="AQPN01000090">
    <property type="protein sequence ID" value="EOR94294.1"/>
    <property type="molecule type" value="Genomic_DNA"/>
</dbReference>
<reference evidence="14 15" key="1">
    <citation type="journal article" date="2013" name="Genome Announc.">
        <title>Draft Genome Sequence of Arcticibacter svalbardensis Strain MN12-7T, a Member of the Family Sphingobacteriaceae Isolated from an Arctic Soil Sample.</title>
        <authorList>
            <person name="Shivaji S."/>
            <person name="Ara S."/>
            <person name="Prasad S."/>
            <person name="Manasa B.P."/>
            <person name="Begum Z."/>
            <person name="Singh A."/>
            <person name="Kumar Pinnaka A."/>
        </authorList>
    </citation>
    <scope>NUCLEOTIDE SEQUENCE [LARGE SCALE GENOMIC DNA]</scope>
    <source>
        <strain evidence="14 15">MN12-7</strain>
    </source>
</reference>
<comment type="subcellular location">
    <subcellularLocation>
        <location evidence="1 10">Cell outer membrane</location>
        <topology evidence="1 10">Multi-pass membrane protein</topology>
    </subcellularLocation>
</comment>
<name>R9GZ96_9SPHI</name>
<dbReference type="Pfam" id="PF07715">
    <property type="entry name" value="Plug"/>
    <property type="match status" value="1"/>
</dbReference>
<dbReference type="PATRIC" id="fig|1150600.3.peg.2509"/>
<keyword evidence="15" id="KW-1185">Reference proteome</keyword>
<evidence type="ECO:0000256" key="1">
    <source>
        <dbReference type="ARBA" id="ARBA00004571"/>
    </source>
</evidence>
<dbReference type="PANTHER" id="PTHR30069:SF29">
    <property type="entry name" value="HEMOGLOBIN AND HEMOGLOBIN-HAPTOGLOBIN-BINDING PROTEIN 1-RELATED"/>
    <property type="match status" value="1"/>
</dbReference>
<dbReference type="Gene3D" id="2.40.170.20">
    <property type="entry name" value="TonB-dependent receptor, beta-barrel domain"/>
    <property type="match status" value="1"/>
</dbReference>
<evidence type="ECO:0000259" key="12">
    <source>
        <dbReference type="Pfam" id="PF00593"/>
    </source>
</evidence>
<keyword evidence="4 10" id="KW-0812">Transmembrane</keyword>
<evidence type="ECO:0000256" key="6">
    <source>
        <dbReference type="ARBA" id="ARBA00023077"/>
    </source>
</evidence>
<dbReference type="Gene3D" id="2.170.130.10">
    <property type="entry name" value="TonB-dependent receptor, plug domain"/>
    <property type="match status" value="1"/>
</dbReference>
<dbReference type="Pfam" id="PF00593">
    <property type="entry name" value="TonB_dep_Rec_b-barrel"/>
    <property type="match status" value="1"/>
</dbReference>
<evidence type="ECO:0000256" key="5">
    <source>
        <dbReference type="ARBA" id="ARBA00022729"/>
    </source>
</evidence>
<evidence type="ECO:0000313" key="15">
    <source>
        <dbReference type="Proteomes" id="UP000014174"/>
    </source>
</evidence>
<dbReference type="InterPro" id="IPR039426">
    <property type="entry name" value="TonB-dep_rcpt-like"/>
</dbReference>
<evidence type="ECO:0000259" key="13">
    <source>
        <dbReference type="Pfam" id="PF07715"/>
    </source>
</evidence>
<comment type="caution">
    <text evidence="14">The sequence shown here is derived from an EMBL/GenBank/DDBJ whole genome shotgun (WGS) entry which is preliminary data.</text>
</comment>
<dbReference type="GO" id="GO:0015344">
    <property type="term" value="F:siderophore uptake transmembrane transporter activity"/>
    <property type="evidence" value="ECO:0007669"/>
    <property type="project" value="TreeGrafter"/>
</dbReference>
<evidence type="ECO:0000256" key="2">
    <source>
        <dbReference type="ARBA" id="ARBA00022448"/>
    </source>
</evidence>
<evidence type="ECO:0000256" key="10">
    <source>
        <dbReference type="PROSITE-ProRule" id="PRU01360"/>
    </source>
</evidence>
<organism evidence="14 15">
    <name type="scientific">Arcticibacter svalbardensis MN12-7</name>
    <dbReference type="NCBI Taxonomy" id="1150600"/>
    <lineage>
        <taxon>Bacteria</taxon>
        <taxon>Pseudomonadati</taxon>
        <taxon>Bacteroidota</taxon>
        <taxon>Sphingobacteriia</taxon>
        <taxon>Sphingobacteriales</taxon>
        <taxon>Sphingobacteriaceae</taxon>
        <taxon>Arcticibacter</taxon>
    </lineage>
</organism>
<evidence type="ECO:0000256" key="7">
    <source>
        <dbReference type="ARBA" id="ARBA00023136"/>
    </source>
</evidence>
<gene>
    <name evidence="14" type="ORF">ADIARSV_2535</name>
</gene>
<dbReference type="GO" id="GO:0009279">
    <property type="term" value="C:cell outer membrane"/>
    <property type="evidence" value="ECO:0007669"/>
    <property type="project" value="UniProtKB-SubCell"/>
</dbReference>
<dbReference type="InterPro" id="IPR036942">
    <property type="entry name" value="Beta-barrel_TonB_sf"/>
</dbReference>
<keyword evidence="9 10" id="KW-0998">Cell outer membrane</keyword>
<keyword evidence="7 10" id="KW-0472">Membrane</keyword>
<dbReference type="eggNOG" id="COG4771">
    <property type="taxonomic scope" value="Bacteria"/>
</dbReference>
<feature type="domain" description="TonB-dependent receptor plug" evidence="13">
    <location>
        <begin position="61"/>
        <end position="166"/>
    </location>
</feature>